<keyword evidence="3 5" id="KW-0689">Ribosomal protein</keyword>
<dbReference type="InterPro" id="IPR020056">
    <property type="entry name" value="Rbsml_bL25/Gln-tRNA_synth_N"/>
</dbReference>
<evidence type="ECO:0000259" key="8">
    <source>
        <dbReference type="Pfam" id="PF14693"/>
    </source>
</evidence>
<dbReference type="InterPro" id="IPR020930">
    <property type="entry name" value="Ribosomal_uL5_bac-type"/>
</dbReference>
<dbReference type="NCBIfam" id="TIGR00731">
    <property type="entry name" value="bL25_bact_ctc"/>
    <property type="match status" value="1"/>
</dbReference>
<dbReference type="Proteomes" id="UP001524944">
    <property type="component" value="Unassembled WGS sequence"/>
</dbReference>
<keyword evidence="1 5" id="KW-0699">rRNA-binding</keyword>
<accession>A0ABT1Y5U1</accession>
<comment type="function">
    <text evidence="5">This is one of the proteins that binds to the 5S RNA in the ribosome where it forms part of the central protuberance.</text>
</comment>
<dbReference type="EMBL" id="JANPWE010000003">
    <property type="protein sequence ID" value="MCR6545485.1"/>
    <property type="molecule type" value="Genomic_DNA"/>
</dbReference>
<dbReference type="SUPFAM" id="SSF50715">
    <property type="entry name" value="Ribosomal protein L25-like"/>
    <property type="match status" value="1"/>
</dbReference>
<evidence type="ECO:0000313" key="9">
    <source>
        <dbReference type="EMBL" id="MCR6545485.1"/>
    </source>
</evidence>
<evidence type="ECO:0000313" key="10">
    <source>
        <dbReference type="Proteomes" id="UP001524944"/>
    </source>
</evidence>
<feature type="compositionally biased region" description="Acidic residues" evidence="6">
    <location>
        <begin position="183"/>
        <end position="193"/>
    </location>
</feature>
<evidence type="ECO:0000256" key="5">
    <source>
        <dbReference type="HAMAP-Rule" id="MF_01334"/>
    </source>
</evidence>
<reference evidence="9 10" key="1">
    <citation type="submission" date="2022-08" db="EMBL/GenBank/DDBJ databases">
        <title>Proteogenomics of the novel Dehalobacterium formicoaceticum strain EZ94 highlights a key role of methyltransferases during anaerobic dichloromethane degradation.</title>
        <authorList>
            <person name="Wasmund K."/>
        </authorList>
    </citation>
    <scope>NUCLEOTIDE SEQUENCE [LARGE SCALE GENOMIC DNA]</scope>
    <source>
        <strain evidence="9 10">EZ94</strain>
    </source>
</reference>
<feature type="domain" description="Large ribosomal subunit protein bL25 beta" evidence="8">
    <location>
        <begin position="96"/>
        <end position="172"/>
    </location>
</feature>
<dbReference type="PANTHER" id="PTHR33284">
    <property type="entry name" value="RIBOSOMAL PROTEIN L25/GLN-TRNA SYNTHETASE, ANTI-CODON-BINDING DOMAIN-CONTAINING PROTEIN"/>
    <property type="match status" value="1"/>
</dbReference>
<dbReference type="Pfam" id="PF01386">
    <property type="entry name" value="Ribosomal_L25p"/>
    <property type="match status" value="1"/>
</dbReference>
<dbReference type="InterPro" id="IPR037121">
    <property type="entry name" value="Ribosomal_bL25_C"/>
</dbReference>
<comment type="subunit">
    <text evidence="5">Part of the 50S ribosomal subunit; part of the 5S rRNA/L5/L18/L25 subcomplex. Contacts the 5S rRNA. Binds to the 5S rRNA independently of L5 and L18.</text>
</comment>
<sequence>MEKIILQAESRTGKPKATRAKGLVPGILYGKGEEAIPVSFQDPPLRKVLTKYGHNAKIWVDLNNQQKFGFIKDVQKHPVEDKILHIDVQMVSQDQEVKMLLPITFIGVEELEKRFFVVQPMKPEVEVIGKMNILPNQIVIDVSEKELGDTITYGDFGLDEEIKNNDPEDEVYGIIKAKKETVMEEEESQETEEGGAAGE</sequence>
<evidence type="ECO:0000259" key="7">
    <source>
        <dbReference type="Pfam" id="PF01386"/>
    </source>
</evidence>
<evidence type="ECO:0000256" key="6">
    <source>
        <dbReference type="SAM" id="MobiDB-lite"/>
    </source>
</evidence>
<dbReference type="InterPro" id="IPR029751">
    <property type="entry name" value="Ribosomal_L25_dom"/>
</dbReference>
<evidence type="ECO:0000256" key="3">
    <source>
        <dbReference type="ARBA" id="ARBA00022980"/>
    </source>
</evidence>
<dbReference type="GO" id="GO:0005840">
    <property type="term" value="C:ribosome"/>
    <property type="evidence" value="ECO:0007669"/>
    <property type="project" value="UniProtKB-KW"/>
</dbReference>
<dbReference type="Gene3D" id="2.40.240.10">
    <property type="entry name" value="Ribosomal Protein L25, Chain P"/>
    <property type="match status" value="1"/>
</dbReference>
<dbReference type="InterPro" id="IPR020057">
    <property type="entry name" value="Ribosomal_bL25_b-dom"/>
</dbReference>
<feature type="domain" description="Large ribosomal subunit protein bL25 L25" evidence="7">
    <location>
        <begin position="6"/>
        <end position="87"/>
    </location>
</feature>
<comment type="caution">
    <text evidence="9">The sequence shown here is derived from an EMBL/GenBank/DDBJ whole genome shotgun (WGS) entry which is preliminary data.</text>
</comment>
<gene>
    <name evidence="5" type="primary">rplY</name>
    <name evidence="5" type="synonym">ctc</name>
    <name evidence="9" type="ORF">NVS47_08135</name>
</gene>
<dbReference type="Pfam" id="PF14693">
    <property type="entry name" value="Ribosomal_TL5_C"/>
    <property type="match status" value="1"/>
</dbReference>
<dbReference type="CDD" id="cd00495">
    <property type="entry name" value="Ribosomal_L25_TL5_CTC"/>
    <property type="match status" value="1"/>
</dbReference>
<keyword evidence="4 5" id="KW-0687">Ribonucleoprotein</keyword>
<keyword evidence="2 5" id="KW-0694">RNA-binding</keyword>
<evidence type="ECO:0000256" key="4">
    <source>
        <dbReference type="ARBA" id="ARBA00023274"/>
    </source>
</evidence>
<protein>
    <recommendedName>
        <fullName evidence="5">Large ribosomal subunit protein bL25</fullName>
    </recommendedName>
    <alternativeName>
        <fullName evidence="5">General stress protein CTC</fullName>
    </alternativeName>
</protein>
<dbReference type="InterPro" id="IPR011035">
    <property type="entry name" value="Ribosomal_bL25/Gln-tRNA_synth"/>
</dbReference>
<dbReference type="PANTHER" id="PTHR33284:SF1">
    <property type="entry name" value="RIBOSOMAL PROTEIN L25_GLN-TRNA SYNTHETASE, ANTI-CODON-BINDING DOMAIN-CONTAINING PROTEIN"/>
    <property type="match status" value="1"/>
</dbReference>
<feature type="region of interest" description="Disordered" evidence="6">
    <location>
        <begin position="179"/>
        <end position="199"/>
    </location>
</feature>
<name>A0ABT1Y5U1_9FIRM</name>
<proteinExistence type="inferred from homology"/>
<keyword evidence="10" id="KW-1185">Reference proteome</keyword>
<dbReference type="HAMAP" id="MF_01334">
    <property type="entry name" value="Ribosomal_bL25_CTC"/>
    <property type="match status" value="1"/>
</dbReference>
<dbReference type="RefSeq" id="WP_257913151.1">
    <property type="nucleotide sequence ID" value="NZ_JANPWE010000003.1"/>
</dbReference>
<evidence type="ECO:0000256" key="2">
    <source>
        <dbReference type="ARBA" id="ARBA00022884"/>
    </source>
</evidence>
<dbReference type="InterPro" id="IPR001021">
    <property type="entry name" value="Ribosomal_bL25_long"/>
</dbReference>
<dbReference type="Gene3D" id="2.170.120.20">
    <property type="entry name" value="Ribosomal protein L25, beta domain"/>
    <property type="match status" value="1"/>
</dbReference>
<organism evidence="9 10">
    <name type="scientific">Dehalobacterium formicoaceticum</name>
    <dbReference type="NCBI Taxonomy" id="51515"/>
    <lineage>
        <taxon>Bacteria</taxon>
        <taxon>Bacillati</taxon>
        <taxon>Bacillota</taxon>
        <taxon>Clostridia</taxon>
        <taxon>Eubacteriales</taxon>
        <taxon>Peptococcaceae</taxon>
        <taxon>Dehalobacterium</taxon>
    </lineage>
</organism>
<evidence type="ECO:0000256" key="1">
    <source>
        <dbReference type="ARBA" id="ARBA00022730"/>
    </source>
</evidence>
<comment type="similarity">
    <text evidence="5">Belongs to the bacterial ribosomal protein bL25 family. CTC subfamily.</text>
</comment>